<accession>A0A0A9DP54</accession>
<reference evidence="1" key="2">
    <citation type="journal article" date="2015" name="Data Brief">
        <title>Shoot transcriptome of the giant reed, Arundo donax.</title>
        <authorList>
            <person name="Barrero R.A."/>
            <person name="Guerrero F.D."/>
            <person name="Moolhuijzen P."/>
            <person name="Goolsby J.A."/>
            <person name="Tidwell J."/>
            <person name="Bellgard S.E."/>
            <person name="Bellgard M.I."/>
        </authorList>
    </citation>
    <scope>NUCLEOTIDE SEQUENCE</scope>
    <source>
        <tissue evidence="1">Shoot tissue taken approximately 20 cm above the soil surface</tissue>
    </source>
</reference>
<sequence>MTDMCKIQCVHVTFHYQCVNLPLQVTSKSISSKFCTYQTVLYFSCRTTTPWSANFVNHMKCKYFPTTQLTLKIQLIN</sequence>
<protein>
    <submittedName>
        <fullName evidence="1">Uncharacterized protein</fullName>
    </submittedName>
</protein>
<evidence type="ECO:0000313" key="1">
    <source>
        <dbReference type="EMBL" id="JAD89561.1"/>
    </source>
</evidence>
<dbReference type="EMBL" id="GBRH01208334">
    <property type="protein sequence ID" value="JAD89561.1"/>
    <property type="molecule type" value="Transcribed_RNA"/>
</dbReference>
<name>A0A0A9DP54_ARUDO</name>
<dbReference type="AlphaFoldDB" id="A0A0A9DP54"/>
<organism evidence="1">
    <name type="scientific">Arundo donax</name>
    <name type="common">Giant reed</name>
    <name type="synonym">Donax arundinaceus</name>
    <dbReference type="NCBI Taxonomy" id="35708"/>
    <lineage>
        <taxon>Eukaryota</taxon>
        <taxon>Viridiplantae</taxon>
        <taxon>Streptophyta</taxon>
        <taxon>Embryophyta</taxon>
        <taxon>Tracheophyta</taxon>
        <taxon>Spermatophyta</taxon>
        <taxon>Magnoliopsida</taxon>
        <taxon>Liliopsida</taxon>
        <taxon>Poales</taxon>
        <taxon>Poaceae</taxon>
        <taxon>PACMAD clade</taxon>
        <taxon>Arundinoideae</taxon>
        <taxon>Arundineae</taxon>
        <taxon>Arundo</taxon>
    </lineage>
</organism>
<proteinExistence type="predicted"/>
<reference evidence="1" key="1">
    <citation type="submission" date="2014-09" db="EMBL/GenBank/DDBJ databases">
        <authorList>
            <person name="Magalhaes I.L.F."/>
            <person name="Oliveira U."/>
            <person name="Santos F.R."/>
            <person name="Vidigal T.H.D.A."/>
            <person name="Brescovit A.D."/>
            <person name="Santos A.J."/>
        </authorList>
    </citation>
    <scope>NUCLEOTIDE SEQUENCE</scope>
    <source>
        <tissue evidence="1">Shoot tissue taken approximately 20 cm above the soil surface</tissue>
    </source>
</reference>